<feature type="compositionally biased region" description="Polar residues" evidence="1">
    <location>
        <begin position="61"/>
        <end position="70"/>
    </location>
</feature>
<keyword evidence="3" id="KW-1185">Reference proteome</keyword>
<comment type="caution">
    <text evidence="2">The sequence shown here is derived from an EMBL/GenBank/DDBJ whole genome shotgun (WGS) entry which is preliminary data.</text>
</comment>
<dbReference type="EMBL" id="CAJGYM010000180">
    <property type="protein sequence ID" value="CAD6199518.1"/>
    <property type="molecule type" value="Genomic_DNA"/>
</dbReference>
<dbReference type="AlphaFoldDB" id="A0A8S1HYA2"/>
<evidence type="ECO:0000256" key="1">
    <source>
        <dbReference type="SAM" id="MobiDB-lite"/>
    </source>
</evidence>
<dbReference type="Proteomes" id="UP000835052">
    <property type="component" value="Unassembled WGS sequence"/>
</dbReference>
<protein>
    <submittedName>
        <fullName evidence="2">Uncharacterized protein</fullName>
    </submittedName>
</protein>
<accession>A0A8S1HYA2</accession>
<gene>
    <name evidence="2" type="ORF">CAUJ_LOCUS15420</name>
</gene>
<name>A0A8S1HYA2_9PELO</name>
<proteinExistence type="predicted"/>
<evidence type="ECO:0000313" key="2">
    <source>
        <dbReference type="EMBL" id="CAD6199518.1"/>
    </source>
</evidence>
<reference evidence="2" key="1">
    <citation type="submission" date="2020-10" db="EMBL/GenBank/DDBJ databases">
        <authorList>
            <person name="Kikuchi T."/>
        </authorList>
    </citation>
    <scope>NUCLEOTIDE SEQUENCE</scope>
    <source>
        <strain evidence="2">NKZ352</strain>
    </source>
</reference>
<sequence length="117" mass="13031">MVIASPRSTFETVRLFFRLPNLAKGRKTNAKRGHGADRLQAEVYRKRLLREKEPDSDKVSSEQSGASNSRCLRATCSRRAKDLTAMFVGMASTSTAIAKALRDENMPTDSWLLIPTS</sequence>
<feature type="compositionally biased region" description="Basic and acidic residues" evidence="1">
    <location>
        <begin position="49"/>
        <end position="60"/>
    </location>
</feature>
<feature type="region of interest" description="Disordered" evidence="1">
    <location>
        <begin position="49"/>
        <end position="70"/>
    </location>
</feature>
<organism evidence="2 3">
    <name type="scientific">Caenorhabditis auriculariae</name>
    <dbReference type="NCBI Taxonomy" id="2777116"/>
    <lineage>
        <taxon>Eukaryota</taxon>
        <taxon>Metazoa</taxon>
        <taxon>Ecdysozoa</taxon>
        <taxon>Nematoda</taxon>
        <taxon>Chromadorea</taxon>
        <taxon>Rhabditida</taxon>
        <taxon>Rhabditina</taxon>
        <taxon>Rhabditomorpha</taxon>
        <taxon>Rhabditoidea</taxon>
        <taxon>Rhabditidae</taxon>
        <taxon>Peloderinae</taxon>
        <taxon>Caenorhabditis</taxon>
    </lineage>
</organism>
<evidence type="ECO:0000313" key="3">
    <source>
        <dbReference type="Proteomes" id="UP000835052"/>
    </source>
</evidence>